<evidence type="ECO:0000256" key="4">
    <source>
        <dbReference type="SAM" id="MobiDB-lite"/>
    </source>
</evidence>
<gene>
    <name evidence="6" type="ORF">A1O9_00664</name>
</gene>
<dbReference type="Pfam" id="PF00248">
    <property type="entry name" value="Aldo_ket_red"/>
    <property type="match status" value="1"/>
</dbReference>
<protein>
    <recommendedName>
        <fullName evidence="5">NADP-dependent oxidoreductase domain-containing protein</fullName>
    </recommendedName>
</protein>
<dbReference type="InterPro" id="IPR050523">
    <property type="entry name" value="AKR_Detox_Biosynth"/>
</dbReference>
<dbReference type="OrthoDB" id="48988at2759"/>
<dbReference type="RefSeq" id="XP_013265281.1">
    <property type="nucleotide sequence ID" value="XM_013409827.1"/>
</dbReference>
<keyword evidence="7" id="KW-1185">Reference proteome</keyword>
<dbReference type="GO" id="GO:0016491">
    <property type="term" value="F:oxidoreductase activity"/>
    <property type="evidence" value="ECO:0007669"/>
    <property type="project" value="UniProtKB-KW"/>
</dbReference>
<evidence type="ECO:0000256" key="2">
    <source>
        <dbReference type="ARBA" id="ARBA00023002"/>
    </source>
</evidence>
<dbReference type="Proteomes" id="UP000027920">
    <property type="component" value="Unassembled WGS sequence"/>
</dbReference>
<accession>A0A072PS53</accession>
<evidence type="ECO:0000256" key="1">
    <source>
        <dbReference type="ARBA" id="ARBA00022857"/>
    </source>
</evidence>
<dbReference type="GeneID" id="25275615"/>
<evidence type="ECO:0000259" key="5">
    <source>
        <dbReference type="Pfam" id="PF00248"/>
    </source>
</evidence>
<dbReference type="PANTHER" id="PTHR43364:SF7">
    <property type="entry name" value="NADP-DEPENDENT OXIDOREDUCTASE DOMAIN-CONTAINING PROTEIN-RELATED"/>
    <property type="match status" value="1"/>
</dbReference>
<comment type="similarity">
    <text evidence="3">Belongs to the aldo/keto reductase family. Aldo/keto reductase 2 subfamily.</text>
</comment>
<comment type="caution">
    <text evidence="6">The sequence shown here is derived from an EMBL/GenBank/DDBJ whole genome shotgun (WGS) entry which is preliminary data.</text>
</comment>
<sequence>MEAEIIPMCKDQGMAIVSWAALGGGQLMSAEQRKRTEQNPDARPKGSRRDADRNVSDVLEKIAVDNSTTLQAVGFPIVGVQTIEHVKAMPEAMRVSLSKSDIEGTQSAYKFDPLFPMSFLFNHRNDQPYSLALTAADNQQCQMAAWINSPPK</sequence>
<dbReference type="InterPro" id="IPR036812">
    <property type="entry name" value="NAD(P)_OxRdtase_dom_sf"/>
</dbReference>
<dbReference type="STRING" id="1182545.A0A072PS53"/>
<dbReference type="HOGENOM" id="CLU_144923_0_0_1"/>
<feature type="compositionally biased region" description="Basic and acidic residues" evidence="4">
    <location>
        <begin position="31"/>
        <end position="54"/>
    </location>
</feature>
<evidence type="ECO:0000313" key="6">
    <source>
        <dbReference type="EMBL" id="KEF62691.1"/>
    </source>
</evidence>
<feature type="domain" description="NADP-dependent oxidoreductase" evidence="5">
    <location>
        <begin position="2"/>
        <end position="108"/>
    </location>
</feature>
<proteinExistence type="inferred from homology"/>
<dbReference type="PANTHER" id="PTHR43364">
    <property type="entry name" value="NADH-SPECIFIC METHYLGLYOXAL REDUCTASE-RELATED"/>
    <property type="match status" value="1"/>
</dbReference>
<name>A0A072PS53_9EURO</name>
<feature type="region of interest" description="Disordered" evidence="4">
    <location>
        <begin position="30"/>
        <end position="54"/>
    </location>
</feature>
<dbReference type="VEuPathDB" id="FungiDB:A1O9_00664"/>
<evidence type="ECO:0000313" key="7">
    <source>
        <dbReference type="Proteomes" id="UP000027920"/>
    </source>
</evidence>
<keyword evidence="2" id="KW-0560">Oxidoreductase</keyword>
<reference evidence="6 7" key="1">
    <citation type="submission" date="2013-03" db="EMBL/GenBank/DDBJ databases">
        <title>The Genome Sequence of Exophiala aquamarina CBS 119918.</title>
        <authorList>
            <consortium name="The Broad Institute Genomics Platform"/>
            <person name="Cuomo C."/>
            <person name="de Hoog S."/>
            <person name="Gorbushina A."/>
            <person name="Walker B."/>
            <person name="Young S.K."/>
            <person name="Zeng Q."/>
            <person name="Gargeya S."/>
            <person name="Fitzgerald M."/>
            <person name="Haas B."/>
            <person name="Abouelleil A."/>
            <person name="Allen A.W."/>
            <person name="Alvarado L."/>
            <person name="Arachchi H.M."/>
            <person name="Berlin A.M."/>
            <person name="Chapman S.B."/>
            <person name="Gainer-Dewar J."/>
            <person name="Goldberg J."/>
            <person name="Griggs A."/>
            <person name="Gujja S."/>
            <person name="Hansen M."/>
            <person name="Howarth C."/>
            <person name="Imamovic A."/>
            <person name="Ireland A."/>
            <person name="Larimer J."/>
            <person name="McCowan C."/>
            <person name="Murphy C."/>
            <person name="Pearson M."/>
            <person name="Poon T.W."/>
            <person name="Priest M."/>
            <person name="Roberts A."/>
            <person name="Saif S."/>
            <person name="Shea T."/>
            <person name="Sisk P."/>
            <person name="Sykes S."/>
            <person name="Wortman J."/>
            <person name="Nusbaum C."/>
            <person name="Birren B."/>
        </authorList>
    </citation>
    <scope>NUCLEOTIDE SEQUENCE [LARGE SCALE GENOMIC DNA]</scope>
    <source>
        <strain evidence="6 7">CBS 119918</strain>
    </source>
</reference>
<evidence type="ECO:0000256" key="3">
    <source>
        <dbReference type="ARBA" id="ARBA00038157"/>
    </source>
</evidence>
<organism evidence="6 7">
    <name type="scientific">Exophiala aquamarina CBS 119918</name>
    <dbReference type="NCBI Taxonomy" id="1182545"/>
    <lineage>
        <taxon>Eukaryota</taxon>
        <taxon>Fungi</taxon>
        <taxon>Dikarya</taxon>
        <taxon>Ascomycota</taxon>
        <taxon>Pezizomycotina</taxon>
        <taxon>Eurotiomycetes</taxon>
        <taxon>Chaetothyriomycetidae</taxon>
        <taxon>Chaetothyriales</taxon>
        <taxon>Herpotrichiellaceae</taxon>
        <taxon>Exophiala</taxon>
    </lineage>
</organism>
<dbReference type="InterPro" id="IPR023210">
    <property type="entry name" value="NADP_OxRdtase_dom"/>
</dbReference>
<dbReference type="EMBL" id="AMGV01000001">
    <property type="protein sequence ID" value="KEF62691.1"/>
    <property type="molecule type" value="Genomic_DNA"/>
</dbReference>
<dbReference type="SUPFAM" id="SSF51430">
    <property type="entry name" value="NAD(P)-linked oxidoreductase"/>
    <property type="match status" value="1"/>
</dbReference>
<dbReference type="Gene3D" id="3.20.20.100">
    <property type="entry name" value="NADP-dependent oxidoreductase domain"/>
    <property type="match status" value="1"/>
</dbReference>
<dbReference type="AlphaFoldDB" id="A0A072PS53"/>
<keyword evidence="1" id="KW-0521">NADP</keyword>